<feature type="compositionally biased region" description="Basic and acidic residues" evidence="2">
    <location>
        <begin position="551"/>
        <end position="563"/>
    </location>
</feature>
<feature type="region of interest" description="Disordered" evidence="2">
    <location>
        <begin position="636"/>
        <end position="658"/>
    </location>
</feature>
<dbReference type="EMBL" id="LR899834">
    <property type="protein sequence ID" value="CAD7242790.1"/>
    <property type="molecule type" value="Genomic_DNA"/>
</dbReference>
<feature type="region of interest" description="Disordered" evidence="2">
    <location>
        <begin position="73"/>
        <end position="259"/>
    </location>
</feature>
<evidence type="ECO:0000256" key="2">
    <source>
        <dbReference type="SAM" id="MobiDB-lite"/>
    </source>
</evidence>
<keyword evidence="4" id="KW-1185">Reference proteome</keyword>
<feature type="region of interest" description="Disordered" evidence="2">
    <location>
        <begin position="1"/>
        <end position="22"/>
    </location>
</feature>
<name>A0A7R8X4U2_9CRUS</name>
<feature type="compositionally biased region" description="Basic and acidic residues" evidence="2">
    <location>
        <begin position="88"/>
        <end position="98"/>
    </location>
</feature>
<gene>
    <name evidence="3" type="ORF">DSTB1V02_LOCUS2735</name>
</gene>
<feature type="region of interest" description="Disordered" evidence="2">
    <location>
        <begin position="280"/>
        <end position="312"/>
    </location>
</feature>
<evidence type="ECO:0000313" key="4">
    <source>
        <dbReference type="Proteomes" id="UP000677054"/>
    </source>
</evidence>
<feature type="compositionally biased region" description="Basic and acidic residues" evidence="2">
    <location>
        <begin position="223"/>
        <end position="242"/>
    </location>
</feature>
<dbReference type="Proteomes" id="UP000677054">
    <property type="component" value="Unassembled WGS sequence"/>
</dbReference>
<keyword evidence="1" id="KW-0175">Coiled coil</keyword>
<feature type="compositionally biased region" description="Basic and acidic residues" evidence="2">
    <location>
        <begin position="13"/>
        <end position="22"/>
    </location>
</feature>
<organism evidence="3">
    <name type="scientific">Darwinula stevensoni</name>
    <dbReference type="NCBI Taxonomy" id="69355"/>
    <lineage>
        <taxon>Eukaryota</taxon>
        <taxon>Metazoa</taxon>
        <taxon>Ecdysozoa</taxon>
        <taxon>Arthropoda</taxon>
        <taxon>Crustacea</taxon>
        <taxon>Oligostraca</taxon>
        <taxon>Ostracoda</taxon>
        <taxon>Podocopa</taxon>
        <taxon>Podocopida</taxon>
        <taxon>Darwinulocopina</taxon>
        <taxon>Darwinuloidea</taxon>
        <taxon>Darwinulidae</taxon>
        <taxon>Darwinula</taxon>
    </lineage>
</organism>
<feature type="coiled-coil region" evidence="1">
    <location>
        <begin position="448"/>
        <end position="500"/>
    </location>
</feature>
<feature type="compositionally biased region" description="Low complexity" evidence="2">
    <location>
        <begin position="142"/>
        <end position="156"/>
    </location>
</feature>
<feature type="compositionally biased region" description="Basic and acidic residues" evidence="2">
    <location>
        <begin position="362"/>
        <end position="376"/>
    </location>
</feature>
<proteinExistence type="predicted"/>
<feature type="region of interest" description="Disordered" evidence="2">
    <location>
        <begin position="551"/>
        <end position="587"/>
    </location>
</feature>
<feature type="region of interest" description="Disordered" evidence="2">
    <location>
        <begin position="347"/>
        <end position="397"/>
    </location>
</feature>
<evidence type="ECO:0000313" key="3">
    <source>
        <dbReference type="EMBL" id="CAD7242790.1"/>
    </source>
</evidence>
<evidence type="ECO:0000256" key="1">
    <source>
        <dbReference type="SAM" id="Coils"/>
    </source>
</evidence>
<feature type="compositionally biased region" description="Low complexity" evidence="2">
    <location>
        <begin position="108"/>
        <end position="118"/>
    </location>
</feature>
<accession>A0A7R8X4U2</accession>
<dbReference type="AlphaFoldDB" id="A0A7R8X4U2"/>
<sequence length="694" mass="78085">MPRSGGGGRKLRSGKEIDRLEKKTEQELKKLGLFEEGMTAEEQKRLLKVVKESKEVFAMEEAARKFAEEFALPGPSGEAVAGGGQQVETDKDQSIEDKSESEDLMAHSILSPSFPSSSEEMDLQMKQTIQVVLNRLESPVTSPSKKQASPQKSSSPQKEKSPPLDPRPSTSKDGNPETDESSPSHAKAKGTRARRRAALYTPLTLASPQSPGQRKSRRLLGPRKSDVPMDSVQKESEDEQKGETPVPPHHIMESQISGFSDSEPLLKRIKRVNVELKRVNTDLGSQKTCPKSARLKRNSHDASSATDDDNDKPVWVCDVKCSKRSNRSIDMLETDNQEVYDETVEMEAQASSLKETEEAETEEAHISSSYREKDSASSEEMSEVSEAFNASGSEEFLPPSTAELSVKKLDNFGAYISSVTKRFTGLPLPPMFANDYLDFIEGRRDLTVEEAQKIIEEHHQHLSKVEGNKMEMVPWNVQAFRRAMEENDDHNKKKRKFKEAMKQWGRLVMRAEEILFIPPETTTFVDIMKRDEFDMNEVDDFQHPYEERDLRHQGRKLAREKGGISDMEENSSDIDWAPERTMQTKQTKKVKGCGQAKKLIKIPKKEVRQHNLLEDDDSCKIRGERDGSPDLFDIRPKETRVSKRGKARQGTKSQSEEINSEDFCCPGCGTMLLTDQVEADAAKAEAELKVVYAG</sequence>
<feature type="compositionally biased region" description="Polar residues" evidence="2">
    <location>
        <begin position="204"/>
        <end position="213"/>
    </location>
</feature>
<protein>
    <submittedName>
        <fullName evidence="3">Uncharacterized protein</fullName>
    </submittedName>
</protein>
<dbReference type="EMBL" id="CAJPEV010000317">
    <property type="protein sequence ID" value="CAG0883892.1"/>
    <property type="molecule type" value="Genomic_DNA"/>
</dbReference>
<reference evidence="3" key="1">
    <citation type="submission" date="2020-11" db="EMBL/GenBank/DDBJ databases">
        <authorList>
            <person name="Tran Van P."/>
        </authorList>
    </citation>
    <scope>NUCLEOTIDE SEQUENCE</scope>
</reference>
<feature type="compositionally biased region" description="Basic residues" evidence="2">
    <location>
        <begin position="186"/>
        <end position="197"/>
    </location>
</feature>